<evidence type="ECO:0000256" key="3">
    <source>
        <dbReference type="ARBA" id="ARBA00022840"/>
    </source>
</evidence>
<protein>
    <recommendedName>
        <fullName evidence="4">ABC transporter domain-containing protein</fullName>
    </recommendedName>
</protein>
<dbReference type="AlphaFoldDB" id="A0A1F5TSB2"/>
<keyword evidence="1" id="KW-0813">Transport</keyword>
<comment type="caution">
    <text evidence="5">The sequence shown here is derived from an EMBL/GenBank/DDBJ whole genome shotgun (WGS) entry which is preliminary data.</text>
</comment>
<accession>A0A1F5TSB2</accession>
<dbReference type="Pfam" id="PF00005">
    <property type="entry name" value="ABC_tran"/>
    <property type="match status" value="1"/>
</dbReference>
<dbReference type="PROSITE" id="PS00211">
    <property type="entry name" value="ABC_TRANSPORTER_1"/>
    <property type="match status" value="1"/>
</dbReference>
<dbReference type="Proteomes" id="UP000177579">
    <property type="component" value="Unassembled WGS sequence"/>
</dbReference>
<evidence type="ECO:0000259" key="4">
    <source>
        <dbReference type="PROSITE" id="PS50893"/>
    </source>
</evidence>
<proteinExistence type="predicted"/>
<dbReference type="InterPro" id="IPR050093">
    <property type="entry name" value="ABC_SmlMolc_Importer"/>
</dbReference>
<organism evidence="5 6">
    <name type="scientific">Candidatus Falkowbacteria bacterium RIFOXYD2_FULL_34_120</name>
    <dbReference type="NCBI Taxonomy" id="1798007"/>
    <lineage>
        <taxon>Bacteria</taxon>
        <taxon>Candidatus Falkowiibacteriota</taxon>
    </lineage>
</organism>
<dbReference type="GO" id="GO:0016887">
    <property type="term" value="F:ATP hydrolysis activity"/>
    <property type="evidence" value="ECO:0007669"/>
    <property type="project" value="InterPro"/>
</dbReference>
<evidence type="ECO:0000256" key="1">
    <source>
        <dbReference type="ARBA" id="ARBA00022448"/>
    </source>
</evidence>
<dbReference type="GO" id="GO:0005524">
    <property type="term" value="F:ATP binding"/>
    <property type="evidence" value="ECO:0007669"/>
    <property type="project" value="UniProtKB-KW"/>
</dbReference>
<dbReference type="InterPro" id="IPR003439">
    <property type="entry name" value="ABC_transporter-like_ATP-bd"/>
</dbReference>
<name>A0A1F5TSB2_9BACT</name>
<dbReference type="InterPro" id="IPR027417">
    <property type="entry name" value="P-loop_NTPase"/>
</dbReference>
<dbReference type="EMBL" id="MFGO01000006">
    <property type="protein sequence ID" value="OGF41687.1"/>
    <property type="molecule type" value="Genomic_DNA"/>
</dbReference>
<gene>
    <name evidence="5" type="ORF">A2531_05985</name>
</gene>
<dbReference type="SMART" id="SM00382">
    <property type="entry name" value="AAA"/>
    <property type="match status" value="1"/>
</dbReference>
<dbReference type="PANTHER" id="PTHR42781">
    <property type="entry name" value="SPERMIDINE/PUTRESCINE IMPORT ATP-BINDING PROTEIN POTA"/>
    <property type="match status" value="1"/>
</dbReference>
<dbReference type="Gene3D" id="3.40.50.300">
    <property type="entry name" value="P-loop containing nucleotide triphosphate hydrolases"/>
    <property type="match status" value="1"/>
</dbReference>
<dbReference type="PROSITE" id="PS50893">
    <property type="entry name" value="ABC_TRANSPORTER_2"/>
    <property type="match status" value="1"/>
</dbReference>
<dbReference type="InterPro" id="IPR017871">
    <property type="entry name" value="ABC_transporter-like_CS"/>
</dbReference>
<evidence type="ECO:0000313" key="6">
    <source>
        <dbReference type="Proteomes" id="UP000177579"/>
    </source>
</evidence>
<dbReference type="InterPro" id="IPR003593">
    <property type="entry name" value="AAA+_ATPase"/>
</dbReference>
<dbReference type="SUPFAM" id="SSF52540">
    <property type="entry name" value="P-loop containing nucleoside triphosphate hydrolases"/>
    <property type="match status" value="1"/>
</dbReference>
<dbReference type="PANTHER" id="PTHR42781:SF8">
    <property type="entry name" value="BICARBONATE TRANSPORT ATP-BINDING PROTEIN CMPC"/>
    <property type="match status" value="1"/>
</dbReference>
<feature type="domain" description="ABC transporter" evidence="4">
    <location>
        <begin position="2"/>
        <end position="197"/>
    </location>
</feature>
<keyword evidence="3" id="KW-0067">ATP-binding</keyword>
<evidence type="ECO:0000313" key="5">
    <source>
        <dbReference type="EMBL" id="OGF41687.1"/>
    </source>
</evidence>
<sequence length="197" mass="22275">MISIKNINYGYNNKPLLRDISFDIKQGECIGLTGPSGCGKSTLARIISGYIQPWLGSVILNQEIVTGKPSRNIFLVNQENDLFPWQNVKDQISFALRGDNSRNVEDLIKLVKLNGCEKLYPSQLSGGMKRRLSIARALAVNPKLLIFDESFSFLDTKSKLSLYQDLKEIWIKTKTTIMVITHDSRDLDVLAQREVKL</sequence>
<evidence type="ECO:0000256" key="2">
    <source>
        <dbReference type="ARBA" id="ARBA00022741"/>
    </source>
</evidence>
<reference evidence="5 6" key="1">
    <citation type="journal article" date="2016" name="Nat. Commun.">
        <title>Thousands of microbial genomes shed light on interconnected biogeochemical processes in an aquifer system.</title>
        <authorList>
            <person name="Anantharaman K."/>
            <person name="Brown C.T."/>
            <person name="Hug L.A."/>
            <person name="Sharon I."/>
            <person name="Castelle C.J."/>
            <person name="Probst A.J."/>
            <person name="Thomas B.C."/>
            <person name="Singh A."/>
            <person name="Wilkins M.J."/>
            <person name="Karaoz U."/>
            <person name="Brodie E.L."/>
            <person name="Williams K.H."/>
            <person name="Hubbard S.S."/>
            <person name="Banfield J.F."/>
        </authorList>
    </citation>
    <scope>NUCLEOTIDE SEQUENCE [LARGE SCALE GENOMIC DNA]</scope>
</reference>
<keyword evidence="2" id="KW-0547">Nucleotide-binding</keyword>